<gene>
    <name evidence="2" type="ORF">SCOCK_140191</name>
</gene>
<feature type="compositionally biased region" description="Basic and acidic residues" evidence="1">
    <location>
        <begin position="20"/>
        <end position="29"/>
    </location>
</feature>
<sequence length="332" mass="35554">MTASGVSADSSFTGLPYPLDDPRRQHEHAQLGGGQPREGLAQPAVPQRHIRCQRGPARLGERQHALPAVLAVGTAVDQTAGLQLGEDPGQRLRLLAFLAADAQRRALAHPSQVAEHGHLGVAQRGSVALHSQPASQSQHSRPQRWCHLGRDDLTIHRYYAITYHPACYVFAAAANGAQITQNQLSTTGRTAWQGAPAGLASRLPAVPTGGHAVLPLERLGEGEFGGVSRALRDGLYRLVAVAQQSRRQGHPPPGQVAQRRFADQRGEPAGEGRARQSGFRAQRLDRPLPGGFLVDMAQRCGDRRIAQGRGPPGGRGRRPPARRTRPAGCTEA</sequence>
<evidence type="ECO:0000313" key="3">
    <source>
        <dbReference type="Proteomes" id="UP001152519"/>
    </source>
</evidence>
<comment type="caution">
    <text evidence="2">The sequence shown here is derived from an EMBL/GenBank/DDBJ whole genome shotgun (WGS) entry which is preliminary data.</text>
</comment>
<reference evidence="2" key="1">
    <citation type="submission" date="2021-05" db="EMBL/GenBank/DDBJ databases">
        <authorList>
            <person name="Arsene-Ploetze F."/>
        </authorList>
    </citation>
    <scope>NUCLEOTIDE SEQUENCE</scope>
    <source>
        <strain evidence="2">DSM 42138</strain>
    </source>
</reference>
<keyword evidence="3" id="KW-1185">Reference proteome</keyword>
<dbReference type="AlphaFoldDB" id="A0A9W4GP41"/>
<evidence type="ECO:0000256" key="1">
    <source>
        <dbReference type="SAM" id="MobiDB-lite"/>
    </source>
</evidence>
<dbReference type="EMBL" id="CAJSLV010000042">
    <property type="protein sequence ID" value="CAG6391993.1"/>
    <property type="molecule type" value="Genomic_DNA"/>
</dbReference>
<accession>A0A9W4GP41</accession>
<protein>
    <submittedName>
        <fullName evidence="2">Uncharacterized protein</fullName>
    </submittedName>
</protein>
<name>A0A9W4GP41_9ACTN</name>
<feature type="region of interest" description="Disordered" evidence="1">
    <location>
        <begin position="1"/>
        <end position="46"/>
    </location>
</feature>
<feature type="compositionally biased region" description="Basic residues" evidence="1">
    <location>
        <begin position="315"/>
        <end position="325"/>
    </location>
</feature>
<evidence type="ECO:0000313" key="2">
    <source>
        <dbReference type="EMBL" id="CAG6391993.1"/>
    </source>
</evidence>
<feature type="region of interest" description="Disordered" evidence="1">
    <location>
        <begin position="243"/>
        <end position="332"/>
    </location>
</feature>
<organism evidence="2 3">
    <name type="scientific">Actinacidiphila cocklensis</name>
    <dbReference type="NCBI Taxonomy" id="887465"/>
    <lineage>
        <taxon>Bacteria</taxon>
        <taxon>Bacillati</taxon>
        <taxon>Actinomycetota</taxon>
        <taxon>Actinomycetes</taxon>
        <taxon>Kitasatosporales</taxon>
        <taxon>Streptomycetaceae</taxon>
        <taxon>Actinacidiphila</taxon>
    </lineage>
</organism>
<feature type="compositionally biased region" description="Basic and acidic residues" evidence="1">
    <location>
        <begin position="260"/>
        <end position="274"/>
    </location>
</feature>
<feature type="compositionally biased region" description="Polar residues" evidence="1">
    <location>
        <begin position="1"/>
        <end position="13"/>
    </location>
</feature>
<proteinExistence type="predicted"/>
<dbReference type="Proteomes" id="UP001152519">
    <property type="component" value="Unassembled WGS sequence"/>
</dbReference>